<comment type="caution">
    <text evidence="12">The sequence shown here is derived from an EMBL/GenBank/DDBJ whole genome shotgun (WGS) entry which is preliminary data.</text>
</comment>
<comment type="activity regulation">
    <text evidence="10">Activated by threonine and tyrosine phosphorylation.</text>
</comment>
<accession>A0A4T0JJP9</accession>
<evidence type="ECO:0000256" key="3">
    <source>
        <dbReference type="ARBA" id="ARBA00022527"/>
    </source>
</evidence>
<dbReference type="Pfam" id="PF00069">
    <property type="entry name" value="Pkinase"/>
    <property type="match status" value="1"/>
</dbReference>
<dbReference type="InterPro" id="IPR000719">
    <property type="entry name" value="Prot_kinase_dom"/>
</dbReference>
<dbReference type="Gene3D" id="1.10.510.10">
    <property type="entry name" value="Transferase(Phosphotransferase) domain 1"/>
    <property type="match status" value="1"/>
</dbReference>
<dbReference type="AlphaFoldDB" id="A0A4T0JJP9"/>
<reference evidence="12 13" key="1">
    <citation type="submission" date="2019-03" db="EMBL/GenBank/DDBJ databases">
        <title>Sequencing 23 genomes of Wallemia ichthyophaga.</title>
        <authorList>
            <person name="Gostincar C."/>
        </authorList>
    </citation>
    <scope>NUCLEOTIDE SEQUENCE [LARGE SCALE GENOMIC DNA]</scope>
    <source>
        <strain evidence="12 13">EXF-8621</strain>
    </source>
</reference>
<dbReference type="InterPro" id="IPR011009">
    <property type="entry name" value="Kinase-like_dom_sf"/>
</dbReference>
<dbReference type="EC" id="2.7.11.24" evidence="2 10"/>
<name>A0A4T0JJP9_WALIC</name>
<dbReference type="InterPro" id="IPR008271">
    <property type="entry name" value="Ser/Thr_kinase_AS"/>
</dbReference>
<keyword evidence="5 10" id="KW-0808">Transferase</keyword>
<dbReference type="InterPro" id="IPR017441">
    <property type="entry name" value="Protein_kinase_ATP_BS"/>
</dbReference>
<keyword evidence="7 10" id="KW-0418">Kinase</keyword>
<dbReference type="EMBL" id="SPOF01000006">
    <property type="protein sequence ID" value="TIB15752.1"/>
    <property type="molecule type" value="Genomic_DNA"/>
</dbReference>
<comment type="similarity">
    <text evidence="10">Belongs to the protein kinase superfamily. Ser/Thr protein kinase family. MAP kinase subfamily.</text>
</comment>
<dbReference type="PROSITE" id="PS01351">
    <property type="entry name" value="MAPK"/>
    <property type="match status" value="1"/>
</dbReference>
<evidence type="ECO:0000256" key="5">
    <source>
        <dbReference type="ARBA" id="ARBA00022679"/>
    </source>
</evidence>
<dbReference type="InterPro" id="IPR003527">
    <property type="entry name" value="MAP_kinase_CS"/>
</dbReference>
<comment type="cofactor">
    <cofactor evidence="1 10">
        <name>Mg(2+)</name>
        <dbReference type="ChEBI" id="CHEBI:18420"/>
    </cofactor>
</comment>
<feature type="binding site" evidence="9">
    <location>
        <position position="229"/>
    </location>
    <ligand>
        <name>ATP</name>
        <dbReference type="ChEBI" id="CHEBI:30616"/>
    </ligand>
</feature>
<proteinExistence type="inferred from homology"/>
<evidence type="ECO:0000313" key="13">
    <source>
        <dbReference type="Proteomes" id="UP000306954"/>
    </source>
</evidence>
<keyword evidence="8 9" id="KW-0067">ATP-binding</keyword>
<keyword evidence="4" id="KW-0597">Phosphoprotein</keyword>
<dbReference type="PANTHER" id="PTHR24055">
    <property type="entry name" value="MITOGEN-ACTIVATED PROTEIN KINASE"/>
    <property type="match status" value="1"/>
</dbReference>
<dbReference type="GO" id="GO:0005524">
    <property type="term" value="F:ATP binding"/>
    <property type="evidence" value="ECO:0007669"/>
    <property type="project" value="UniProtKB-UniRule"/>
</dbReference>
<gene>
    <name evidence="12" type="ORF">E3P90_00757</name>
</gene>
<dbReference type="SUPFAM" id="SSF56112">
    <property type="entry name" value="Protein kinase-like (PK-like)"/>
    <property type="match status" value="1"/>
</dbReference>
<evidence type="ECO:0000256" key="7">
    <source>
        <dbReference type="ARBA" id="ARBA00022777"/>
    </source>
</evidence>
<dbReference type="Gene3D" id="3.30.200.20">
    <property type="entry name" value="Phosphorylase Kinase, domain 1"/>
    <property type="match status" value="1"/>
</dbReference>
<dbReference type="PROSITE" id="PS00108">
    <property type="entry name" value="PROTEIN_KINASE_ST"/>
    <property type="match status" value="1"/>
</dbReference>
<dbReference type="SMART" id="SM00220">
    <property type="entry name" value="S_TKc"/>
    <property type="match status" value="1"/>
</dbReference>
<feature type="domain" description="Protein kinase" evidence="11">
    <location>
        <begin position="199"/>
        <end position="478"/>
    </location>
</feature>
<dbReference type="PROSITE" id="PS50011">
    <property type="entry name" value="PROTEIN_KINASE_DOM"/>
    <property type="match status" value="1"/>
</dbReference>
<evidence type="ECO:0000256" key="10">
    <source>
        <dbReference type="RuleBase" id="RU361165"/>
    </source>
</evidence>
<dbReference type="GO" id="GO:0004707">
    <property type="term" value="F:MAP kinase activity"/>
    <property type="evidence" value="ECO:0007669"/>
    <property type="project" value="UniProtKB-EC"/>
</dbReference>
<evidence type="ECO:0000256" key="2">
    <source>
        <dbReference type="ARBA" id="ARBA00012411"/>
    </source>
</evidence>
<dbReference type="InterPro" id="IPR050117">
    <property type="entry name" value="MAPK"/>
</dbReference>
<evidence type="ECO:0000256" key="6">
    <source>
        <dbReference type="ARBA" id="ARBA00022741"/>
    </source>
</evidence>
<protein>
    <recommendedName>
        <fullName evidence="2 10">Mitogen-activated protein kinase</fullName>
        <ecNumber evidence="2 10">2.7.11.24</ecNumber>
    </recommendedName>
</protein>
<keyword evidence="3 10" id="KW-0723">Serine/threonine-protein kinase</keyword>
<keyword evidence="10" id="KW-0460">Magnesium</keyword>
<dbReference type="Proteomes" id="UP000306954">
    <property type="component" value="Unassembled WGS sequence"/>
</dbReference>
<dbReference type="FunFam" id="3.30.200.20:FF:000028">
    <property type="entry name" value="Mitogen-activated protein kinase"/>
    <property type="match status" value="1"/>
</dbReference>
<comment type="catalytic activity">
    <reaction evidence="10">
        <text>L-threonyl-[protein] + ATP = O-phospho-L-threonyl-[protein] + ADP + H(+)</text>
        <dbReference type="Rhea" id="RHEA:46608"/>
        <dbReference type="Rhea" id="RHEA-COMP:11060"/>
        <dbReference type="Rhea" id="RHEA-COMP:11605"/>
        <dbReference type="ChEBI" id="CHEBI:15378"/>
        <dbReference type="ChEBI" id="CHEBI:30013"/>
        <dbReference type="ChEBI" id="CHEBI:30616"/>
        <dbReference type="ChEBI" id="CHEBI:61977"/>
        <dbReference type="ChEBI" id="CHEBI:456216"/>
        <dbReference type="EC" id="2.7.11.24"/>
    </reaction>
</comment>
<evidence type="ECO:0000259" key="11">
    <source>
        <dbReference type="PROSITE" id="PS50011"/>
    </source>
</evidence>
<evidence type="ECO:0000256" key="4">
    <source>
        <dbReference type="ARBA" id="ARBA00022553"/>
    </source>
</evidence>
<keyword evidence="6 9" id="KW-0547">Nucleotide-binding</keyword>
<evidence type="ECO:0000256" key="9">
    <source>
        <dbReference type="PROSITE-ProRule" id="PRU10141"/>
    </source>
</evidence>
<evidence type="ECO:0000313" key="12">
    <source>
        <dbReference type="EMBL" id="TIB15752.1"/>
    </source>
</evidence>
<evidence type="ECO:0000256" key="8">
    <source>
        <dbReference type="ARBA" id="ARBA00022840"/>
    </source>
</evidence>
<dbReference type="PROSITE" id="PS00107">
    <property type="entry name" value="PROTEIN_KINASE_ATP"/>
    <property type="match status" value="1"/>
</dbReference>
<dbReference type="Gene3D" id="3.30.710.10">
    <property type="entry name" value="Potassium Channel Kv1.1, Chain A"/>
    <property type="match status" value="1"/>
</dbReference>
<sequence>MTNQITLISCYNKKYQVEMFHLLSRSEMFREVLEGGGGSAEEDKDIEIQTTETNKQLDDYIRLITSAQLPDNSLIYFKDLLQLTDKYKDITSTKIIEQHLIISSSEFNKLDLYSCACRFQLSNLKSNQLNLINKEDLGELSEDSNLGSVDLYDLIKHSHKDRKFEDPVETRTPPIMSQEDSSFVKLSVFGNIFQVTTRYTDLQPVGMGAFGLLCSSTDQKSGGPVAIKKVMKPFSAPVLAKRTYRELKLLKHLRHENIISLLDVFISPGEDIYFITELLGTDLHRLLSSRPLERQFVQYFLYQMLRALKFVHPAGVVHRDLKPSNILINENCDLKICDFGLARLQDPQMTGYVSTRYYRAPEIMLTWQEYDSAVDIWSVGCIFAEMIDGRPIFPGKDHVHQLTVITELLGSPPEDVINTITSENTRRFVDALPKRHKISFADRFPNANAEEIDLLEKMLDFNPKKRITAADALAHPYLAPYHDPEDEPTANERFDWSFNDADLPTDQWKVMMYSEILDFHNVDVKSEKDMTPSTTTAGAH</sequence>
<organism evidence="12 13">
    <name type="scientific">Wallemia ichthyophaga</name>
    <dbReference type="NCBI Taxonomy" id="245174"/>
    <lineage>
        <taxon>Eukaryota</taxon>
        <taxon>Fungi</taxon>
        <taxon>Dikarya</taxon>
        <taxon>Basidiomycota</taxon>
        <taxon>Wallemiomycotina</taxon>
        <taxon>Wallemiomycetes</taxon>
        <taxon>Wallemiales</taxon>
        <taxon>Wallemiaceae</taxon>
        <taxon>Wallemia</taxon>
    </lineage>
</organism>
<dbReference type="InterPro" id="IPR011333">
    <property type="entry name" value="SKP1/BTB/POZ_sf"/>
</dbReference>
<evidence type="ECO:0000256" key="1">
    <source>
        <dbReference type="ARBA" id="ARBA00001946"/>
    </source>
</evidence>
<dbReference type="FunFam" id="1.10.510.10:FF:000049">
    <property type="entry name" value="Mitogen-activated protein kinase"/>
    <property type="match status" value="1"/>
</dbReference>